<organism evidence="3 4">
    <name type="scientific">Sungkyunkwania multivorans</name>
    <dbReference type="NCBI Taxonomy" id="1173618"/>
    <lineage>
        <taxon>Bacteria</taxon>
        <taxon>Pseudomonadati</taxon>
        <taxon>Bacteroidota</taxon>
        <taxon>Flavobacteriia</taxon>
        <taxon>Flavobacteriales</taxon>
        <taxon>Flavobacteriaceae</taxon>
        <taxon>Sungkyunkwania</taxon>
    </lineage>
</organism>
<dbReference type="EMBL" id="JBHTJH010000005">
    <property type="protein sequence ID" value="MFD0862481.1"/>
    <property type="molecule type" value="Genomic_DNA"/>
</dbReference>
<dbReference type="RefSeq" id="WP_386407547.1">
    <property type="nucleotide sequence ID" value="NZ_JBHTJH010000005.1"/>
</dbReference>
<comment type="caution">
    <text evidence="3">The sequence shown here is derived from an EMBL/GenBank/DDBJ whole genome shotgun (WGS) entry which is preliminary data.</text>
</comment>
<dbReference type="Proteomes" id="UP001596978">
    <property type="component" value="Unassembled WGS sequence"/>
</dbReference>
<name>A0ABW3CY70_9FLAO</name>
<dbReference type="InterPro" id="IPR020084">
    <property type="entry name" value="NUDIX_hydrolase_CS"/>
</dbReference>
<reference evidence="4" key="1">
    <citation type="journal article" date="2019" name="Int. J. Syst. Evol. Microbiol.">
        <title>The Global Catalogue of Microorganisms (GCM) 10K type strain sequencing project: providing services to taxonomists for standard genome sequencing and annotation.</title>
        <authorList>
            <consortium name="The Broad Institute Genomics Platform"/>
            <consortium name="The Broad Institute Genome Sequencing Center for Infectious Disease"/>
            <person name="Wu L."/>
            <person name="Ma J."/>
        </authorList>
    </citation>
    <scope>NUCLEOTIDE SEQUENCE [LARGE SCALE GENOMIC DNA]</scope>
    <source>
        <strain evidence="4">CCUG 62952</strain>
    </source>
</reference>
<dbReference type="CDD" id="cd04692">
    <property type="entry name" value="NUDIX_Hydrolase"/>
    <property type="match status" value="1"/>
</dbReference>
<protein>
    <submittedName>
        <fullName evidence="3">NUDIX domain-containing protein</fullName>
    </submittedName>
</protein>
<keyword evidence="4" id="KW-1185">Reference proteome</keyword>
<feature type="domain" description="Nudix hydrolase" evidence="2">
    <location>
        <begin position="29"/>
        <end position="176"/>
    </location>
</feature>
<proteinExistence type="predicted"/>
<dbReference type="Pfam" id="PF00293">
    <property type="entry name" value="NUDIX"/>
    <property type="match status" value="1"/>
</dbReference>
<dbReference type="Gene3D" id="3.90.79.10">
    <property type="entry name" value="Nucleoside Triphosphate Pyrophosphohydrolase"/>
    <property type="match status" value="1"/>
</dbReference>
<accession>A0ABW3CY70</accession>
<dbReference type="PROSITE" id="PS00893">
    <property type="entry name" value="NUDIX_BOX"/>
    <property type="match status" value="1"/>
</dbReference>
<evidence type="ECO:0000313" key="4">
    <source>
        <dbReference type="Proteomes" id="UP001596978"/>
    </source>
</evidence>
<dbReference type="PROSITE" id="PS51462">
    <property type="entry name" value="NUDIX"/>
    <property type="match status" value="1"/>
</dbReference>
<gene>
    <name evidence="3" type="ORF">ACFQ1M_09675</name>
</gene>
<dbReference type="InterPro" id="IPR000086">
    <property type="entry name" value="NUDIX_hydrolase_dom"/>
</dbReference>
<evidence type="ECO:0000259" key="2">
    <source>
        <dbReference type="PROSITE" id="PS51462"/>
    </source>
</evidence>
<dbReference type="SUPFAM" id="SSF55811">
    <property type="entry name" value="Nudix"/>
    <property type="match status" value="1"/>
</dbReference>
<evidence type="ECO:0000256" key="1">
    <source>
        <dbReference type="ARBA" id="ARBA00022801"/>
    </source>
</evidence>
<sequence length="184" mass="20912">MDELVDILNPDGSYSGRHCLKSEAHRLGHLHPTVHAWLYCNARGILMQKRSENKNTFPNLWDVSVAGHVGSGEDITTAALREVKEEVGLELRVADLERIGTHLERHIHSEDFIDNELHHIFLTAISPSFTPSELQLEEVTAVKFLSPKVLKSALENKKEAKRFVPHAKAYYDWVITVIEDRIKS</sequence>
<dbReference type="PANTHER" id="PTHR10885">
    <property type="entry name" value="ISOPENTENYL-DIPHOSPHATE DELTA-ISOMERASE"/>
    <property type="match status" value="1"/>
</dbReference>
<evidence type="ECO:0000313" key="3">
    <source>
        <dbReference type="EMBL" id="MFD0862481.1"/>
    </source>
</evidence>
<dbReference type="InterPro" id="IPR015797">
    <property type="entry name" value="NUDIX_hydrolase-like_dom_sf"/>
</dbReference>
<keyword evidence="1" id="KW-0378">Hydrolase</keyword>
<dbReference type="PANTHER" id="PTHR10885:SF20">
    <property type="entry name" value="NUDIX HYDROLASE DOMAIN-CONTAINING PROTEIN"/>
    <property type="match status" value="1"/>
</dbReference>